<dbReference type="Gene3D" id="6.10.250.2520">
    <property type="match status" value="1"/>
</dbReference>
<feature type="compositionally biased region" description="Low complexity" evidence="11">
    <location>
        <begin position="1515"/>
        <end position="1526"/>
    </location>
</feature>
<evidence type="ECO:0000313" key="15">
    <source>
        <dbReference type="Proteomes" id="UP000000311"/>
    </source>
</evidence>
<dbReference type="PROSITE" id="PS50245">
    <property type="entry name" value="CAP_GLY_2"/>
    <property type="match status" value="1"/>
</dbReference>
<keyword evidence="4" id="KW-0547">Nucleotide-binding</keyword>
<evidence type="ECO:0000313" key="14">
    <source>
        <dbReference type="EMBL" id="EFN63762.1"/>
    </source>
</evidence>
<feature type="compositionally biased region" description="Basic and acidic residues" evidence="11">
    <location>
        <begin position="1634"/>
        <end position="1645"/>
    </location>
</feature>
<evidence type="ECO:0000256" key="9">
    <source>
        <dbReference type="PROSITE-ProRule" id="PRU00283"/>
    </source>
</evidence>
<evidence type="ECO:0000256" key="3">
    <source>
        <dbReference type="ARBA" id="ARBA00022701"/>
    </source>
</evidence>
<feature type="region of interest" description="Disordered" evidence="11">
    <location>
        <begin position="1506"/>
        <end position="1605"/>
    </location>
</feature>
<feature type="region of interest" description="Disordered" evidence="11">
    <location>
        <begin position="1349"/>
        <end position="1392"/>
    </location>
</feature>
<dbReference type="InterPro" id="IPR001752">
    <property type="entry name" value="Kinesin_motor_dom"/>
</dbReference>
<evidence type="ECO:0000256" key="7">
    <source>
        <dbReference type="ARBA" id="ARBA00023175"/>
    </source>
</evidence>
<dbReference type="SUPFAM" id="SSF74924">
    <property type="entry name" value="Cap-Gly domain"/>
    <property type="match status" value="1"/>
</dbReference>
<dbReference type="SMART" id="SM00240">
    <property type="entry name" value="FHA"/>
    <property type="match status" value="1"/>
</dbReference>
<dbReference type="GO" id="GO:0007018">
    <property type="term" value="P:microtubule-based movement"/>
    <property type="evidence" value="ECO:0007669"/>
    <property type="project" value="InterPro"/>
</dbReference>
<dbReference type="Proteomes" id="UP000000311">
    <property type="component" value="Unassembled WGS sequence"/>
</dbReference>
<dbReference type="OrthoDB" id="3176171at2759"/>
<accession>E2ARY8</accession>
<dbReference type="PROSITE" id="PS50067">
    <property type="entry name" value="KINESIN_MOTOR_2"/>
    <property type="match status" value="1"/>
</dbReference>
<dbReference type="InterPro" id="IPR000253">
    <property type="entry name" value="FHA_dom"/>
</dbReference>
<comment type="caution">
    <text evidence="9">Lacks conserved residue(s) required for the propagation of feature annotation.</text>
</comment>
<keyword evidence="5" id="KW-0067">ATP-binding</keyword>
<dbReference type="PANTHER" id="PTHR47117">
    <property type="entry name" value="STAR-RELATED LIPID TRANSFER PROTEIN 9"/>
    <property type="match status" value="1"/>
</dbReference>
<feature type="region of interest" description="Disordered" evidence="11">
    <location>
        <begin position="736"/>
        <end position="758"/>
    </location>
</feature>
<feature type="compositionally biased region" description="Low complexity" evidence="11">
    <location>
        <begin position="736"/>
        <end position="748"/>
    </location>
</feature>
<keyword evidence="8" id="KW-0206">Cytoskeleton</keyword>
<dbReference type="STRING" id="104421.E2ARY8"/>
<dbReference type="GO" id="GO:0005874">
    <property type="term" value="C:microtubule"/>
    <property type="evidence" value="ECO:0007669"/>
    <property type="project" value="UniProtKB-KW"/>
</dbReference>
<dbReference type="InterPro" id="IPR008984">
    <property type="entry name" value="SMAD_FHA_dom_sf"/>
</dbReference>
<evidence type="ECO:0000256" key="1">
    <source>
        <dbReference type="ARBA" id="ARBA00004245"/>
    </source>
</evidence>
<feature type="domain" description="Kinesin motor" evidence="12">
    <location>
        <begin position="1"/>
        <end position="244"/>
    </location>
</feature>
<feature type="compositionally biased region" description="Polar residues" evidence="11">
    <location>
        <begin position="1784"/>
        <end position="1795"/>
    </location>
</feature>
<dbReference type="InterPro" id="IPR027417">
    <property type="entry name" value="P-loop_NTPase"/>
</dbReference>
<dbReference type="Gene3D" id="3.40.850.10">
    <property type="entry name" value="Kinesin motor domain"/>
    <property type="match status" value="1"/>
</dbReference>
<comment type="similarity">
    <text evidence="9">Belongs to the TRAFAC class myosin-kinesin ATPase superfamily. Kinesin family.</text>
</comment>
<dbReference type="PRINTS" id="PR00380">
    <property type="entry name" value="KINESINHEAVY"/>
</dbReference>
<dbReference type="InterPro" id="IPR036961">
    <property type="entry name" value="Kinesin_motor_dom_sf"/>
</dbReference>
<evidence type="ECO:0000256" key="8">
    <source>
        <dbReference type="ARBA" id="ARBA00023212"/>
    </source>
</evidence>
<dbReference type="Pfam" id="PF12473">
    <property type="entry name" value="DUF3694"/>
    <property type="match status" value="2"/>
</dbReference>
<feature type="compositionally biased region" description="Acidic residues" evidence="11">
    <location>
        <begin position="1363"/>
        <end position="1376"/>
    </location>
</feature>
<feature type="region of interest" description="Disordered" evidence="11">
    <location>
        <begin position="1408"/>
        <end position="1430"/>
    </location>
</feature>
<dbReference type="OMA" id="GQENHNL"/>
<dbReference type="InterPro" id="IPR022164">
    <property type="entry name" value="Kinesin-like"/>
</dbReference>
<keyword evidence="7" id="KW-0505">Motor protein</keyword>
<feature type="compositionally biased region" description="Polar residues" evidence="11">
    <location>
        <begin position="1621"/>
        <end position="1633"/>
    </location>
</feature>
<dbReference type="Gene3D" id="2.60.200.20">
    <property type="match status" value="1"/>
</dbReference>
<dbReference type="PROSITE" id="PS00411">
    <property type="entry name" value="KINESIN_MOTOR_1"/>
    <property type="match status" value="1"/>
</dbReference>
<dbReference type="GO" id="GO:0008017">
    <property type="term" value="F:microtubule binding"/>
    <property type="evidence" value="ECO:0007669"/>
    <property type="project" value="InterPro"/>
</dbReference>
<evidence type="ECO:0000256" key="2">
    <source>
        <dbReference type="ARBA" id="ARBA00022490"/>
    </source>
</evidence>
<protein>
    <submittedName>
        <fullName evidence="14">Kinesin-like protein KIF13A</fullName>
    </submittedName>
</protein>
<reference evidence="14 15" key="1">
    <citation type="journal article" date="2010" name="Science">
        <title>Genomic comparison of the ants Camponotus floridanus and Harpegnathos saltator.</title>
        <authorList>
            <person name="Bonasio R."/>
            <person name="Zhang G."/>
            <person name="Ye C."/>
            <person name="Mutti N.S."/>
            <person name="Fang X."/>
            <person name="Qin N."/>
            <person name="Donahue G."/>
            <person name="Yang P."/>
            <person name="Li Q."/>
            <person name="Li C."/>
            <person name="Zhang P."/>
            <person name="Huang Z."/>
            <person name="Berger S.L."/>
            <person name="Reinberg D."/>
            <person name="Wang J."/>
            <person name="Liebig J."/>
        </authorList>
    </citation>
    <scope>NUCLEOTIDE SEQUENCE [LARGE SCALE GENOMIC DNA]</scope>
    <source>
        <strain evidence="15">C129</strain>
    </source>
</reference>
<evidence type="ECO:0000259" key="13">
    <source>
        <dbReference type="PROSITE" id="PS50245"/>
    </source>
</evidence>
<dbReference type="FunFam" id="2.60.200.20:FF:000002">
    <property type="entry name" value="Kinesin family member 13A"/>
    <property type="match status" value="1"/>
</dbReference>
<dbReference type="SMART" id="SM00129">
    <property type="entry name" value="KISc"/>
    <property type="match status" value="1"/>
</dbReference>
<comment type="subcellular location">
    <subcellularLocation>
        <location evidence="1">Cytoplasm</location>
        <location evidence="1">Cytoskeleton</location>
    </subcellularLocation>
</comment>
<evidence type="ECO:0000256" key="4">
    <source>
        <dbReference type="ARBA" id="ARBA00022741"/>
    </source>
</evidence>
<feature type="region of interest" description="Disordered" evidence="11">
    <location>
        <begin position="1621"/>
        <end position="1649"/>
    </location>
</feature>
<dbReference type="FunFam" id="3.40.850.10:FF:000167">
    <property type="entry name" value="Uncharacterized protein"/>
    <property type="match status" value="1"/>
</dbReference>
<gene>
    <name evidence="14" type="ORF">EAG_10099</name>
</gene>
<keyword evidence="15" id="KW-1185">Reference proteome</keyword>
<sequence>MMGSGDNKGIIPRLCDNLFDMIAKQQSSELTYKVEVSYMEIYNEKVHDLLDPKQNKQSLKVREHNVLGPYVDGLSQLAVTSFQDIDNLMAEGNKSRTVAATNMNSESSRSHAVFSVILTQTLTDSKSGVSGEKVSRMSLVDLAGSERAVKTGAVGDRLKEGSNINKSLTTLGLVISKLADQNSVNNNKKKDNFVPYRDSVLTWLLKDNLGGNSKTVMVATISPAADNYEETLSTLRYADRAKRIVNHAVVNEDPNARIIRELRQEVETLKEMLLHATGSIVGQQRTDITEKLSESERLMKEMSQTWEEKLVKTERLQHERQHALEKMGISVQASGIQVEKNKYYLVNLNDDPSLNELLVYYLKERTLVGGRSAKTEQDIQLHGLGILPEHCVITIEESGLYMTPLNGARCFVNGTQVVDKTLLQHGDRIVWGNHHFFRVNCPRSATAINSEPQTPAQNIDYNFAREELMLNELSNDPIQRAIARLEKQHEEDKQVALEKQRQEYERQFQQLRNILSPSTPYSPYVPYDPLRGSQSGKLPACTPTTQMRVEKWAQERDEMFKRSLGQLKTDILKANALVQEANFLAEEMGKQTKFSVTLQIPPNNLSPNRKRGAFVSEPAILVKRTNTGSQVWSMEKLENKLVDMRDMYEERKDPHNCQRLPAIKDELPGKTQDPFYESQENHNLIGVANIFLEVLFHDVRLDYHTPIISQQGEVAGRLQVEISRISGQFPQDRICEAASESSADSTSSEPEDYSGGSSHITCRVTIKQATGLPLSLSHFVFCQYMFWGHPEPIVVPPMVNADLPNSNCIIGQRDSLAFKFDHTKDFTVPITEEFMEHASEGALSIEVWGHRSAGFSRSKPGWEVEQQQLAKARSLADRWSELTRKIELWVEIQELNEQGEYSPVEVAVKQDTCTGGIYQLRQGQQRRIQVRVKPVQNSGTLPIICQSILNIAVGSVSVRNRLQIPLDSYQDEDLSILREKWSDALMRRRQYLDQQIQKLINKQDKTEQDMEREQSLVDQWVSLTEERNAVLVPAAGSGIPGAPADWTPPAGMEPHIPVLFLDLNADDLSTHQSGEEVSVTGLNSILPKEHGNKFYNLPIIRHLEKDVCAIAAWDSSIHDNVHLNRVTDANERVFLILKTTVRLSHPAPMDLVLRKRLALNIYKRQSITDRIFKRIVRIDCLTQTGVTYEVVSNIPKASEELEDRESLAQIAASGEDNSLCDGETYIEKYTRGVSAVESILTLDRLRQSVAVKELLQAQGQPLMRKTASVPNFSQIMRFDTSMDSLNVTRSESVTDLNTEMNGLPHPRRASIGHTRNDENFISAPPKPFGIASPNIVSSKLGPRMTTLHEETSNVGNQAFTPINDDDEEKSDADYSEYEAYQAPPKPTKPLTSSRTLDSLVELQSTKINTPSMSSSGYGSQAVSTTNLTSEDSISIKSISVDETPDLEYRNPIDNKKPEKMDSSLVEETPEEYLGEVNSALDNLDISQSACTEEYTRKNLEETGAYVDTDIDSPVSSTKSESETNSNLIHIETRKKSTHDQTFDDRRKSVMEISQTSNSGDDSPTEGTSVVHTKLPPGKVVRRKKTCSGTGRPTSSQHRASFPMVRPQLSESKAAARLEQTLQSNMPYENGDNSSSERIDADDVSDKSSAFGSRHDLTRVETLLPDWVVVGESVLVRPYSYSGVIAYVGPTEFASGNWIGVELDAPTGKNDGAVNGHRYFTCRPKCGIFVKVDKLIQDRRGRALRSYTKQEPAPAPSALMRRSVSKGEGLHSLHRSRSRGEGLSTAGTLRSFSRGK</sequence>
<dbReference type="InterPro" id="IPR019821">
    <property type="entry name" value="Kinesin_motor_CS"/>
</dbReference>
<keyword evidence="2" id="KW-0963">Cytoplasm</keyword>
<dbReference type="Pfam" id="PF12423">
    <property type="entry name" value="KIF1B"/>
    <property type="match status" value="1"/>
</dbReference>
<evidence type="ECO:0000256" key="10">
    <source>
        <dbReference type="SAM" id="Coils"/>
    </source>
</evidence>
<name>E2ARY8_CAMFO</name>
<dbReference type="GO" id="GO:0003777">
    <property type="term" value="F:microtubule motor activity"/>
    <property type="evidence" value="ECO:0007669"/>
    <property type="project" value="InterPro"/>
</dbReference>
<dbReference type="FunCoup" id="E2ARY8">
    <property type="interactions" value="366"/>
</dbReference>
<feature type="compositionally biased region" description="Polar residues" evidence="11">
    <location>
        <begin position="1586"/>
        <end position="1598"/>
    </location>
</feature>
<dbReference type="InterPro" id="IPR036859">
    <property type="entry name" value="CAP-Gly_dom_sf"/>
</dbReference>
<dbReference type="CDD" id="cd22706">
    <property type="entry name" value="FHA_KIF13"/>
    <property type="match status" value="1"/>
</dbReference>
<dbReference type="Gene3D" id="2.30.30.190">
    <property type="entry name" value="CAP Gly-rich-like domain"/>
    <property type="match status" value="1"/>
</dbReference>
<evidence type="ECO:0000256" key="11">
    <source>
        <dbReference type="SAM" id="MobiDB-lite"/>
    </source>
</evidence>
<feature type="compositionally biased region" description="Polar residues" evidence="11">
    <location>
        <begin position="1551"/>
        <end position="1570"/>
    </location>
</feature>
<dbReference type="EMBL" id="GL442209">
    <property type="protein sequence ID" value="EFN63762.1"/>
    <property type="molecule type" value="Genomic_DNA"/>
</dbReference>
<feature type="domain" description="CAP-Gly" evidence="13">
    <location>
        <begin position="1688"/>
        <end position="1730"/>
    </location>
</feature>
<dbReference type="FunFam" id="2.30.30.190:FF:000014">
    <property type="entry name" value="Uncharacterized protein, isoform E"/>
    <property type="match status" value="1"/>
</dbReference>
<dbReference type="SUPFAM" id="SSF49879">
    <property type="entry name" value="SMAD/FHA domain"/>
    <property type="match status" value="1"/>
</dbReference>
<dbReference type="Pfam" id="PF01302">
    <property type="entry name" value="CAP_GLY"/>
    <property type="match status" value="1"/>
</dbReference>
<evidence type="ECO:0000256" key="5">
    <source>
        <dbReference type="ARBA" id="ARBA00022840"/>
    </source>
</evidence>
<dbReference type="InterPro" id="IPR000938">
    <property type="entry name" value="CAP-Gly_domain"/>
</dbReference>
<evidence type="ECO:0000256" key="6">
    <source>
        <dbReference type="ARBA" id="ARBA00023054"/>
    </source>
</evidence>
<dbReference type="InParanoid" id="E2ARY8"/>
<keyword evidence="6 10" id="KW-0175">Coiled coil</keyword>
<feature type="region of interest" description="Disordered" evidence="11">
    <location>
        <begin position="1745"/>
        <end position="1795"/>
    </location>
</feature>
<keyword evidence="3" id="KW-0493">Microtubule</keyword>
<dbReference type="PROSITE" id="PS00845">
    <property type="entry name" value="CAP_GLY_1"/>
    <property type="match status" value="1"/>
</dbReference>
<proteinExistence type="inferred from homology"/>
<dbReference type="Pfam" id="PF00225">
    <property type="entry name" value="Kinesin"/>
    <property type="match status" value="1"/>
</dbReference>
<dbReference type="SMART" id="SM01052">
    <property type="entry name" value="CAP_GLY"/>
    <property type="match status" value="1"/>
</dbReference>
<organism evidence="15">
    <name type="scientific">Camponotus floridanus</name>
    <name type="common">Florida carpenter ant</name>
    <dbReference type="NCBI Taxonomy" id="104421"/>
    <lineage>
        <taxon>Eukaryota</taxon>
        <taxon>Metazoa</taxon>
        <taxon>Ecdysozoa</taxon>
        <taxon>Arthropoda</taxon>
        <taxon>Hexapoda</taxon>
        <taxon>Insecta</taxon>
        <taxon>Pterygota</taxon>
        <taxon>Neoptera</taxon>
        <taxon>Endopterygota</taxon>
        <taxon>Hymenoptera</taxon>
        <taxon>Apocrita</taxon>
        <taxon>Aculeata</taxon>
        <taxon>Formicoidea</taxon>
        <taxon>Formicidae</taxon>
        <taxon>Formicinae</taxon>
        <taxon>Camponotus</taxon>
    </lineage>
</organism>
<dbReference type="InterPro" id="IPR032405">
    <property type="entry name" value="Kinesin_assoc"/>
</dbReference>
<dbReference type="SUPFAM" id="SSF52540">
    <property type="entry name" value="P-loop containing nucleoside triphosphate hydrolases"/>
    <property type="match status" value="1"/>
</dbReference>
<dbReference type="Pfam" id="PF00498">
    <property type="entry name" value="FHA"/>
    <property type="match status" value="1"/>
</dbReference>
<dbReference type="InterPro" id="IPR022140">
    <property type="entry name" value="Kinesin-like_KIF1-typ"/>
</dbReference>
<evidence type="ECO:0000259" key="12">
    <source>
        <dbReference type="PROSITE" id="PS50067"/>
    </source>
</evidence>
<feature type="coiled-coil region" evidence="10">
    <location>
        <begin position="482"/>
        <end position="514"/>
    </location>
</feature>
<dbReference type="GO" id="GO:0005524">
    <property type="term" value="F:ATP binding"/>
    <property type="evidence" value="ECO:0007669"/>
    <property type="project" value="UniProtKB-KW"/>
</dbReference>
<dbReference type="Pfam" id="PF16183">
    <property type="entry name" value="Kinesin_assoc"/>
    <property type="match status" value="1"/>
</dbReference>
<feature type="compositionally biased region" description="Basic and acidic residues" evidence="11">
    <location>
        <begin position="1530"/>
        <end position="1549"/>
    </location>
</feature>